<protein>
    <submittedName>
        <fullName evidence="2">Uncharacterized protein</fullName>
    </submittedName>
</protein>
<name>A0A4D6LJM5_VIGUN</name>
<dbReference type="EMBL" id="CP039347">
    <property type="protein sequence ID" value="QCD88536.1"/>
    <property type="molecule type" value="Genomic_DNA"/>
</dbReference>
<evidence type="ECO:0000256" key="1">
    <source>
        <dbReference type="SAM" id="MobiDB-lite"/>
    </source>
</evidence>
<accession>A0A4D6LJM5</accession>
<evidence type="ECO:0000313" key="2">
    <source>
        <dbReference type="EMBL" id="QCD88536.1"/>
    </source>
</evidence>
<organism evidence="2 3">
    <name type="scientific">Vigna unguiculata</name>
    <name type="common">Cowpea</name>
    <dbReference type="NCBI Taxonomy" id="3917"/>
    <lineage>
        <taxon>Eukaryota</taxon>
        <taxon>Viridiplantae</taxon>
        <taxon>Streptophyta</taxon>
        <taxon>Embryophyta</taxon>
        <taxon>Tracheophyta</taxon>
        <taxon>Spermatophyta</taxon>
        <taxon>Magnoliopsida</taxon>
        <taxon>eudicotyledons</taxon>
        <taxon>Gunneridae</taxon>
        <taxon>Pentapetalae</taxon>
        <taxon>rosids</taxon>
        <taxon>fabids</taxon>
        <taxon>Fabales</taxon>
        <taxon>Fabaceae</taxon>
        <taxon>Papilionoideae</taxon>
        <taxon>50 kb inversion clade</taxon>
        <taxon>NPAAA clade</taxon>
        <taxon>indigoferoid/millettioid clade</taxon>
        <taxon>Phaseoleae</taxon>
        <taxon>Vigna</taxon>
    </lineage>
</organism>
<feature type="region of interest" description="Disordered" evidence="1">
    <location>
        <begin position="57"/>
        <end position="116"/>
    </location>
</feature>
<evidence type="ECO:0000313" key="3">
    <source>
        <dbReference type="Proteomes" id="UP000501690"/>
    </source>
</evidence>
<dbReference type="AlphaFoldDB" id="A0A4D6LJM5"/>
<dbReference type="Proteomes" id="UP000501690">
    <property type="component" value="Linkage Group LG3"/>
</dbReference>
<proteinExistence type="predicted"/>
<keyword evidence="3" id="KW-1185">Reference proteome</keyword>
<feature type="compositionally biased region" description="Low complexity" evidence="1">
    <location>
        <begin position="67"/>
        <end position="89"/>
    </location>
</feature>
<gene>
    <name evidence="2" type="ORF">DEO72_LG3g3085</name>
</gene>
<sequence>MEATIFLLAGETQQPWKLRTCNPPPDLFTVRTATAAKAQHQICTATIFSRNHCAPLQQHSPRRTHHAPATSSTGTTTRWMRTTATTEAAVDAHNNGGGRAQQRWTGTAARMKQQRG</sequence>
<reference evidence="2 3" key="1">
    <citation type="submission" date="2019-04" db="EMBL/GenBank/DDBJ databases">
        <title>An improved genome assembly and genetic linkage map for asparagus bean, Vigna unguiculata ssp. sesquipedialis.</title>
        <authorList>
            <person name="Xia Q."/>
            <person name="Zhang R."/>
            <person name="Dong Y."/>
        </authorList>
    </citation>
    <scope>NUCLEOTIDE SEQUENCE [LARGE SCALE GENOMIC DNA]</scope>
    <source>
        <tissue evidence="2">Leaf</tissue>
    </source>
</reference>